<keyword evidence="4" id="KW-1003">Cell membrane</keyword>
<feature type="transmembrane region" description="Helical" evidence="9">
    <location>
        <begin position="12"/>
        <end position="37"/>
    </location>
</feature>
<dbReference type="STRING" id="917.SAMN05216326_11736"/>
<dbReference type="GO" id="GO:0015920">
    <property type="term" value="P:lipopolysaccharide transport"/>
    <property type="evidence" value="ECO:0007669"/>
    <property type="project" value="TreeGrafter"/>
</dbReference>
<dbReference type="OrthoDB" id="9778062at2"/>
<evidence type="ECO:0000313" key="10">
    <source>
        <dbReference type="EMBL" id="SEM79797.1"/>
    </source>
</evidence>
<keyword evidence="3" id="KW-0813">Transport</keyword>
<dbReference type="PANTHER" id="PTHR33529:SF7">
    <property type="entry name" value="LIPOPOLYSACCHARIDE EXPORT SYSTEM PERMEASE PROTEIN LPTF"/>
    <property type="match status" value="1"/>
</dbReference>
<evidence type="ECO:0000256" key="4">
    <source>
        <dbReference type="ARBA" id="ARBA00022475"/>
    </source>
</evidence>
<dbReference type="Proteomes" id="UP000199459">
    <property type="component" value="Unassembled WGS sequence"/>
</dbReference>
<dbReference type="PANTHER" id="PTHR33529">
    <property type="entry name" value="SLR0882 PROTEIN-RELATED"/>
    <property type="match status" value="1"/>
</dbReference>
<dbReference type="GO" id="GO:0043190">
    <property type="term" value="C:ATP-binding cassette (ABC) transporter complex"/>
    <property type="evidence" value="ECO:0007669"/>
    <property type="project" value="InterPro"/>
</dbReference>
<dbReference type="InterPro" id="IPR005495">
    <property type="entry name" value="LptG/LptF_permease"/>
</dbReference>
<keyword evidence="7 9" id="KW-1133">Transmembrane helix</keyword>
<feature type="transmembrane region" description="Helical" evidence="9">
    <location>
        <begin position="332"/>
        <end position="348"/>
    </location>
</feature>
<evidence type="ECO:0000256" key="2">
    <source>
        <dbReference type="ARBA" id="ARBA00014213"/>
    </source>
</evidence>
<evidence type="ECO:0000256" key="7">
    <source>
        <dbReference type="ARBA" id="ARBA00022989"/>
    </source>
</evidence>
<evidence type="ECO:0000256" key="8">
    <source>
        <dbReference type="ARBA" id="ARBA00023136"/>
    </source>
</evidence>
<keyword evidence="5" id="KW-0997">Cell inner membrane</keyword>
<dbReference type="NCBIfam" id="TIGR04407">
    <property type="entry name" value="LptF_YjgP"/>
    <property type="match status" value="1"/>
</dbReference>
<keyword evidence="8 9" id="KW-0472">Membrane</keyword>
<dbReference type="Pfam" id="PF03739">
    <property type="entry name" value="LptF_LptG"/>
    <property type="match status" value="1"/>
</dbReference>
<reference evidence="10 11" key="1">
    <citation type="submission" date="2016-10" db="EMBL/GenBank/DDBJ databases">
        <authorList>
            <person name="de Groot N.N."/>
        </authorList>
    </citation>
    <scope>NUCLEOTIDE SEQUENCE [LARGE SCALE GENOMIC DNA]</scope>
    <source>
        <strain evidence="10 11">Nm22</strain>
    </source>
</reference>
<evidence type="ECO:0000256" key="1">
    <source>
        <dbReference type="ARBA" id="ARBA00004429"/>
    </source>
</evidence>
<evidence type="ECO:0000313" key="11">
    <source>
        <dbReference type="Proteomes" id="UP000199459"/>
    </source>
</evidence>
<dbReference type="AlphaFoldDB" id="A0A1H8BD77"/>
<dbReference type="EMBL" id="FOCP01000002">
    <property type="protein sequence ID" value="SEM79797.1"/>
    <property type="molecule type" value="Genomic_DNA"/>
</dbReference>
<evidence type="ECO:0000256" key="5">
    <source>
        <dbReference type="ARBA" id="ARBA00022519"/>
    </source>
</evidence>
<name>A0A1H8BD77_9PROT</name>
<evidence type="ECO:0000256" key="9">
    <source>
        <dbReference type="SAM" id="Phobius"/>
    </source>
</evidence>
<dbReference type="GO" id="GO:0055085">
    <property type="term" value="P:transmembrane transport"/>
    <property type="evidence" value="ECO:0007669"/>
    <property type="project" value="InterPro"/>
</dbReference>
<dbReference type="InterPro" id="IPR030922">
    <property type="entry name" value="LptF"/>
</dbReference>
<evidence type="ECO:0000256" key="3">
    <source>
        <dbReference type="ARBA" id="ARBA00022448"/>
    </source>
</evidence>
<organism evidence="10 11">
    <name type="scientific">Nitrosomonas marina</name>
    <dbReference type="NCBI Taxonomy" id="917"/>
    <lineage>
        <taxon>Bacteria</taxon>
        <taxon>Pseudomonadati</taxon>
        <taxon>Pseudomonadota</taxon>
        <taxon>Betaproteobacteria</taxon>
        <taxon>Nitrosomonadales</taxon>
        <taxon>Nitrosomonadaceae</taxon>
        <taxon>Nitrosomonas</taxon>
    </lineage>
</organism>
<feature type="transmembrane region" description="Helical" evidence="9">
    <location>
        <begin position="99"/>
        <end position="121"/>
    </location>
</feature>
<protein>
    <recommendedName>
        <fullName evidence="2">Lipopolysaccharide export system permease protein LptF</fullName>
    </recommendedName>
</protein>
<sequence length="358" mass="40444">MKIIERYVARELTIPFLVVILILVALFASFSSARFLAGSVTETLGLGALFMLVLLKTLIALEVLIPVALYVAIISGLSRLHKDQELNVLQSTGISGKRIVSIVLLVAIPVGIISGLLSAYVRPWAYAKSYLLDAQAEAELNTNRFQAGRFYGSERSGRVVYVHHKDETNKTMNEVFHYIKRPDTHEIIIAKKAMQVQPSTEAERPNIQLSDGHIYQLTHDVSRDDKIAFEKMTYFTDSELALRYRRKAAPTRTLWKSEEPWEIAELQWRLSRPVSTILMALVAVAFIKITPRHDKATKTYLVAATVFAVYYNLSGLAKNWVEQNVVGTTPGIWWLYTAMFVLLLLYAMKPGQKLLSIR</sequence>
<dbReference type="RefSeq" id="WP_090627539.1">
    <property type="nucleotide sequence ID" value="NZ_FOCP01000002.1"/>
</dbReference>
<keyword evidence="6 9" id="KW-0812">Transmembrane</keyword>
<proteinExistence type="predicted"/>
<feature type="transmembrane region" description="Helical" evidence="9">
    <location>
        <begin position="49"/>
        <end position="78"/>
    </location>
</feature>
<comment type="subcellular location">
    <subcellularLocation>
        <location evidence="1">Cell inner membrane</location>
        <topology evidence="1">Multi-pass membrane protein</topology>
    </subcellularLocation>
</comment>
<gene>
    <name evidence="10" type="ORF">SAMN05216325_102179</name>
</gene>
<feature type="transmembrane region" description="Helical" evidence="9">
    <location>
        <begin position="299"/>
        <end position="320"/>
    </location>
</feature>
<accession>A0A1H8BD77</accession>
<evidence type="ECO:0000256" key="6">
    <source>
        <dbReference type="ARBA" id="ARBA00022692"/>
    </source>
</evidence>